<dbReference type="InterPro" id="IPR036397">
    <property type="entry name" value="RNaseH_sf"/>
</dbReference>
<keyword evidence="4" id="KW-1185">Reference proteome</keyword>
<evidence type="ECO:0000313" key="3">
    <source>
        <dbReference type="EMBL" id="NBI31165.1"/>
    </source>
</evidence>
<reference evidence="3 4" key="1">
    <citation type="submission" date="2019-01" db="EMBL/GenBank/DDBJ databases">
        <title>Chengkuizengella sp. nov., isolated from deep-sea sediment of East Pacific Ocean.</title>
        <authorList>
            <person name="Yang J."/>
            <person name="Lai Q."/>
            <person name="Shao Z."/>
        </authorList>
    </citation>
    <scope>NUCLEOTIDE SEQUENCE [LARGE SCALE GENOMIC DNA]</scope>
    <source>
        <strain evidence="3 4">YPA3-1-1</strain>
    </source>
</reference>
<dbReference type="InterPro" id="IPR048020">
    <property type="entry name" value="Transpos_IS3"/>
</dbReference>
<feature type="domain" description="Integrase catalytic" evidence="2">
    <location>
        <begin position="116"/>
        <end position="295"/>
    </location>
</feature>
<gene>
    <name evidence="3" type="ORF">ERL59_19720</name>
</gene>
<dbReference type="EMBL" id="SIJB01000063">
    <property type="protein sequence ID" value="NBI31165.1"/>
    <property type="molecule type" value="Genomic_DNA"/>
</dbReference>
<dbReference type="OrthoDB" id="9781005at2"/>
<dbReference type="RefSeq" id="WP_160647986.1">
    <property type="nucleotide sequence ID" value="NZ_SIJB01000063.1"/>
</dbReference>
<organism evidence="3 4">
    <name type="scientific">Chengkuizengella marina</name>
    <dbReference type="NCBI Taxonomy" id="2507566"/>
    <lineage>
        <taxon>Bacteria</taxon>
        <taxon>Bacillati</taxon>
        <taxon>Bacillota</taxon>
        <taxon>Bacilli</taxon>
        <taxon>Bacillales</taxon>
        <taxon>Paenibacillaceae</taxon>
        <taxon>Chengkuizengella</taxon>
    </lineage>
</organism>
<proteinExistence type="predicted"/>
<dbReference type="InterPro" id="IPR012337">
    <property type="entry name" value="RNaseH-like_sf"/>
</dbReference>
<dbReference type="GO" id="GO:0015074">
    <property type="term" value="P:DNA integration"/>
    <property type="evidence" value="ECO:0007669"/>
    <property type="project" value="InterPro"/>
</dbReference>
<dbReference type="Pfam" id="PF13333">
    <property type="entry name" value="rve_2"/>
    <property type="match status" value="1"/>
</dbReference>
<dbReference type="InterPro" id="IPR001584">
    <property type="entry name" value="Integrase_cat-core"/>
</dbReference>
<dbReference type="PROSITE" id="PS50994">
    <property type="entry name" value="INTEGRASE"/>
    <property type="match status" value="1"/>
</dbReference>
<name>A0A6N9Q8C3_9BACL</name>
<dbReference type="InterPro" id="IPR050900">
    <property type="entry name" value="Transposase_IS3/IS150/IS904"/>
</dbReference>
<comment type="caution">
    <text evidence="3">The sequence shown here is derived from an EMBL/GenBank/DDBJ whole genome shotgun (WGS) entry which is preliminary data.</text>
</comment>
<dbReference type="SUPFAM" id="SSF53098">
    <property type="entry name" value="Ribonuclease H-like"/>
    <property type="match status" value="1"/>
</dbReference>
<dbReference type="PANTHER" id="PTHR46889:SF4">
    <property type="entry name" value="TRANSPOSASE INSO FOR INSERTION SEQUENCE ELEMENT IS911B-RELATED"/>
    <property type="match status" value="1"/>
</dbReference>
<comment type="function">
    <text evidence="1">Involved in the transposition of the insertion sequence.</text>
</comment>
<dbReference type="GO" id="GO:0003676">
    <property type="term" value="F:nucleic acid binding"/>
    <property type="evidence" value="ECO:0007669"/>
    <property type="project" value="InterPro"/>
</dbReference>
<protein>
    <submittedName>
        <fullName evidence="3">IS3 family transposase</fullName>
    </submittedName>
</protein>
<dbReference type="NCBIfam" id="NF033516">
    <property type="entry name" value="transpos_IS3"/>
    <property type="match status" value="1"/>
</dbReference>
<sequence>MGLSLVKHEAEYRAVQQLSTEKNYHITILCGLLGIHRSAYYKWLHREKSQRERENEKLMEQIKEAYEERDGILGYRQMTLKIRRESDTIVNHKRVYRLMQVMGLKSVCRRKRKVYIKSTPQITAENKLNRDFHAKQIHEKWLTDVTELKYGNGQKAYLSAILDLGDRSIVSYVLGKSNNNALVFHTFDKAVSNYPEAKPLFHSDRGFQYTSKIFKEKLNQAGMVQSMSRVGRCIDNGPMEGFFAIFKTEMFHLYKFSDFESLESAIDDYMDYYNNQRYQKRLNGMTPMEYRHYLIATVA</sequence>
<evidence type="ECO:0000256" key="1">
    <source>
        <dbReference type="ARBA" id="ARBA00002286"/>
    </source>
</evidence>
<dbReference type="PANTHER" id="PTHR46889">
    <property type="entry name" value="TRANSPOSASE INSF FOR INSERTION SEQUENCE IS3B-RELATED"/>
    <property type="match status" value="1"/>
</dbReference>
<evidence type="ECO:0000313" key="4">
    <source>
        <dbReference type="Proteomes" id="UP000448943"/>
    </source>
</evidence>
<dbReference type="Gene3D" id="3.30.420.10">
    <property type="entry name" value="Ribonuclease H-like superfamily/Ribonuclease H"/>
    <property type="match status" value="1"/>
</dbReference>
<dbReference type="Pfam" id="PF13276">
    <property type="entry name" value="HTH_21"/>
    <property type="match status" value="1"/>
</dbReference>
<dbReference type="Proteomes" id="UP000448943">
    <property type="component" value="Unassembled WGS sequence"/>
</dbReference>
<dbReference type="Pfam" id="PF00665">
    <property type="entry name" value="rve"/>
    <property type="match status" value="1"/>
</dbReference>
<evidence type="ECO:0000259" key="2">
    <source>
        <dbReference type="PROSITE" id="PS50994"/>
    </source>
</evidence>
<dbReference type="InterPro" id="IPR025948">
    <property type="entry name" value="HTH-like_dom"/>
</dbReference>
<dbReference type="AlphaFoldDB" id="A0A6N9Q8C3"/>
<accession>A0A6N9Q8C3</accession>